<dbReference type="Pfam" id="PF00657">
    <property type="entry name" value="Lipase_GDSL"/>
    <property type="match status" value="1"/>
</dbReference>
<keyword evidence="1" id="KW-0378">Hydrolase</keyword>
<keyword evidence="2" id="KW-1185">Reference proteome</keyword>
<dbReference type="AlphaFoldDB" id="A0A9P9RBD0"/>
<dbReference type="PANTHER" id="PTHR14209">
    <property type="entry name" value="ISOAMYL ACETATE-HYDROLYZING ESTERASE 1"/>
    <property type="match status" value="1"/>
</dbReference>
<dbReference type="Proteomes" id="UP000736672">
    <property type="component" value="Unassembled WGS sequence"/>
</dbReference>
<comment type="caution">
    <text evidence="1">The sequence shown here is derived from an EMBL/GenBank/DDBJ whole genome shotgun (WGS) entry which is preliminary data.</text>
</comment>
<gene>
    <name evidence="1" type="ORF">B0J15DRAFT_482723</name>
</gene>
<proteinExistence type="predicted"/>
<dbReference type="OrthoDB" id="671439at2759"/>
<dbReference type="InterPro" id="IPR045136">
    <property type="entry name" value="Iah1-like"/>
</dbReference>
<sequence>MPRIHSPPGRCQPRLLGLQHRPCSEAPPGHLPRAHGLITQAGLSRELPSPHVAHCTDRSQVILFGANDAVMETSVTNQHVPLERYKENLTKIINHPRITAHKPQIILVTPPPLDEIKSTPRSLGNGHKAALRHFAVSASYSEVVRQVAKENPGVALVDLWQVFMDKATEMASPGDYTPGGPLLGSPENGKQGGLDVLLPDGLHMGGQGYQIFYDALLPHIGKEWKGLGEEDRTGWVIPDWRDLCGL</sequence>
<accession>A0A9P9RBD0</accession>
<reference evidence="1" key="1">
    <citation type="journal article" date="2021" name="Nat. Commun.">
        <title>Genetic determinants of endophytism in the Arabidopsis root mycobiome.</title>
        <authorList>
            <person name="Mesny F."/>
            <person name="Miyauchi S."/>
            <person name="Thiergart T."/>
            <person name="Pickel B."/>
            <person name="Atanasova L."/>
            <person name="Karlsson M."/>
            <person name="Huettel B."/>
            <person name="Barry K.W."/>
            <person name="Haridas S."/>
            <person name="Chen C."/>
            <person name="Bauer D."/>
            <person name="Andreopoulos W."/>
            <person name="Pangilinan J."/>
            <person name="LaButti K."/>
            <person name="Riley R."/>
            <person name="Lipzen A."/>
            <person name="Clum A."/>
            <person name="Drula E."/>
            <person name="Henrissat B."/>
            <person name="Kohler A."/>
            <person name="Grigoriev I.V."/>
            <person name="Martin F.M."/>
            <person name="Hacquard S."/>
        </authorList>
    </citation>
    <scope>NUCLEOTIDE SEQUENCE</scope>
    <source>
        <strain evidence="1">FSSC 5 MPI-SDFR-AT-0091</strain>
    </source>
</reference>
<dbReference type="InterPro" id="IPR001087">
    <property type="entry name" value="GDSL"/>
</dbReference>
<dbReference type="GO" id="GO:0016788">
    <property type="term" value="F:hydrolase activity, acting on ester bonds"/>
    <property type="evidence" value="ECO:0007669"/>
    <property type="project" value="InterPro"/>
</dbReference>
<name>A0A9P9RBD0_FUSSL</name>
<evidence type="ECO:0000313" key="1">
    <source>
        <dbReference type="EMBL" id="KAH7272752.1"/>
    </source>
</evidence>
<dbReference type="Gene3D" id="3.40.50.1110">
    <property type="entry name" value="SGNH hydrolase"/>
    <property type="match status" value="1"/>
</dbReference>
<organism evidence="1 2">
    <name type="scientific">Fusarium solani</name>
    <name type="common">Filamentous fungus</name>
    <dbReference type="NCBI Taxonomy" id="169388"/>
    <lineage>
        <taxon>Eukaryota</taxon>
        <taxon>Fungi</taxon>
        <taxon>Dikarya</taxon>
        <taxon>Ascomycota</taxon>
        <taxon>Pezizomycotina</taxon>
        <taxon>Sordariomycetes</taxon>
        <taxon>Hypocreomycetidae</taxon>
        <taxon>Hypocreales</taxon>
        <taxon>Nectriaceae</taxon>
        <taxon>Fusarium</taxon>
        <taxon>Fusarium solani species complex</taxon>
    </lineage>
</organism>
<dbReference type="PANTHER" id="PTHR14209:SF19">
    <property type="entry name" value="ISOAMYL ACETATE-HYDROLYZING ESTERASE 1 HOMOLOG"/>
    <property type="match status" value="1"/>
</dbReference>
<dbReference type="EMBL" id="JAGTJS010000003">
    <property type="protein sequence ID" value="KAH7272752.1"/>
    <property type="molecule type" value="Genomic_DNA"/>
</dbReference>
<dbReference type="InterPro" id="IPR036514">
    <property type="entry name" value="SGNH_hydro_sf"/>
</dbReference>
<evidence type="ECO:0000313" key="2">
    <source>
        <dbReference type="Proteomes" id="UP000736672"/>
    </source>
</evidence>
<protein>
    <submittedName>
        <fullName evidence="1">SGNH hydrolase-type esterase domain-containing protein</fullName>
    </submittedName>
</protein>
<dbReference type="SUPFAM" id="SSF52266">
    <property type="entry name" value="SGNH hydrolase"/>
    <property type="match status" value="1"/>
</dbReference>